<feature type="compositionally biased region" description="Low complexity" evidence="1">
    <location>
        <begin position="137"/>
        <end position="157"/>
    </location>
</feature>
<evidence type="ECO:0000313" key="3">
    <source>
        <dbReference type="Proteomes" id="UP000064844"/>
    </source>
</evidence>
<feature type="region of interest" description="Disordered" evidence="1">
    <location>
        <begin position="124"/>
        <end position="207"/>
    </location>
</feature>
<reference evidence="2 3" key="1">
    <citation type="journal article" date="2015" name="Nat. Commun.">
        <title>Production of butyrate from lysine and the Amadori product fructoselysine by a human gut commensal.</title>
        <authorList>
            <person name="Bui T.P."/>
            <person name="Ritari J."/>
            <person name="Boeren S."/>
            <person name="de Waard P."/>
            <person name="Plugge C.M."/>
            <person name="de Vos W.M."/>
        </authorList>
    </citation>
    <scope>NUCLEOTIDE SEQUENCE [LARGE SCALE GENOMIC DNA]</scope>
    <source>
        <strain evidence="2 3">AF211</strain>
    </source>
</reference>
<dbReference type="EMBL" id="CP011307">
    <property type="protein sequence ID" value="ALP94240.1"/>
    <property type="molecule type" value="Genomic_DNA"/>
</dbReference>
<protein>
    <submittedName>
        <fullName evidence="2">PE-PGRS virulence associated protein</fullName>
    </submittedName>
</protein>
<sequence>MHPTLLADDGDQVLIVCGPTGGDSACKGFHAAVYDQLAPGAARTGAASCRPGGTSRAGCARQTLCACRPGGPGGTSRASRTGRAIRASGNRKVKDMVGAPREVYHGSLGARVAGCSGAYGNSIRSAGRTSGSRWPRRSGGTSGARSAGRSGHASRAGCTGGPSHAGRTCGARSAGRSGHACGTRSAGRSGRSSHASRAGCTGGPSHAGRACGARGAVTSGRTLCTLGTLRALGTGRPLDPLRPLGADRASTASGGEGGTATAGIRDAAPCGMVAAVAGNASFGITKGCGKVGSID</sequence>
<dbReference type="Proteomes" id="UP000064844">
    <property type="component" value="Chromosome"/>
</dbReference>
<feature type="compositionally biased region" description="Low complexity" evidence="1">
    <location>
        <begin position="180"/>
        <end position="199"/>
    </location>
</feature>
<accession>A0A0S2W5F3</accession>
<keyword evidence="3" id="KW-1185">Reference proteome</keyword>
<reference evidence="3" key="2">
    <citation type="submission" date="2015-04" db="EMBL/GenBank/DDBJ databases">
        <title>A butyrogenic pathway from the amino acid lysine in a human gut commensal.</title>
        <authorList>
            <person name="de Vos W.M."/>
            <person name="Bui N.T.P."/>
            <person name="Plugge C.M."/>
            <person name="Ritari J."/>
        </authorList>
    </citation>
    <scope>NUCLEOTIDE SEQUENCE [LARGE SCALE GENOMIC DNA]</scope>
    <source>
        <strain evidence="3">AF211</strain>
    </source>
</reference>
<dbReference type="AlphaFoldDB" id="A0A0S2W5F3"/>
<organism evidence="2 3">
    <name type="scientific">Intestinimonas butyriciproducens</name>
    <dbReference type="NCBI Taxonomy" id="1297617"/>
    <lineage>
        <taxon>Bacteria</taxon>
        <taxon>Bacillati</taxon>
        <taxon>Bacillota</taxon>
        <taxon>Clostridia</taxon>
        <taxon>Eubacteriales</taxon>
        <taxon>Intestinimonas</taxon>
    </lineage>
</organism>
<dbReference type="KEGG" id="ibu:IB211_01849c"/>
<name>A0A0S2W5F3_9FIRM</name>
<proteinExistence type="predicted"/>
<evidence type="ECO:0000313" key="2">
    <source>
        <dbReference type="EMBL" id="ALP94240.1"/>
    </source>
</evidence>
<evidence type="ECO:0000256" key="1">
    <source>
        <dbReference type="SAM" id="MobiDB-lite"/>
    </source>
</evidence>
<gene>
    <name evidence="2" type="ORF">IB211_01849c</name>
</gene>